<gene>
    <name evidence="1" type="ORF">VFH_IV110960</name>
</gene>
<evidence type="ECO:0000313" key="2">
    <source>
        <dbReference type="Proteomes" id="UP001157006"/>
    </source>
</evidence>
<dbReference type="Proteomes" id="UP001157006">
    <property type="component" value="Chromosome 4"/>
</dbReference>
<evidence type="ECO:0000313" key="1">
    <source>
        <dbReference type="EMBL" id="CAI8608973.1"/>
    </source>
</evidence>
<organism evidence="1 2">
    <name type="scientific">Vicia faba</name>
    <name type="common">Broad bean</name>
    <name type="synonym">Faba vulgaris</name>
    <dbReference type="NCBI Taxonomy" id="3906"/>
    <lineage>
        <taxon>Eukaryota</taxon>
        <taxon>Viridiplantae</taxon>
        <taxon>Streptophyta</taxon>
        <taxon>Embryophyta</taxon>
        <taxon>Tracheophyta</taxon>
        <taxon>Spermatophyta</taxon>
        <taxon>Magnoliopsida</taxon>
        <taxon>eudicotyledons</taxon>
        <taxon>Gunneridae</taxon>
        <taxon>Pentapetalae</taxon>
        <taxon>rosids</taxon>
        <taxon>fabids</taxon>
        <taxon>Fabales</taxon>
        <taxon>Fabaceae</taxon>
        <taxon>Papilionoideae</taxon>
        <taxon>50 kb inversion clade</taxon>
        <taxon>NPAAA clade</taxon>
        <taxon>Hologalegina</taxon>
        <taxon>IRL clade</taxon>
        <taxon>Fabeae</taxon>
        <taxon>Vicia</taxon>
    </lineage>
</organism>
<accession>A0AAV1AHE5</accession>
<dbReference type="AlphaFoldDB" id="A0AAV1AHE5"/>
<protein>
    <submittedName>
        <fullName evidence="1">Uncharacterized protein</fullName>
    </submittedName>
</protein>
<keyword evidence="2" id="KW-1185">Reference proteome</keyword>
<reference evidence="1 2" key="1">
    <citation type="submission" date="2023-01" db="EMBL/GenBank/DDBJ databases">
        <authorList>
            <person name="Kreplak J."/>
        </authorList>
    </citation>
    <scope>NUCLEOTIDE SEQUENCE [LARGE SCALE GENOMIC DNA]</scope>
</reference>
<proteinExistence type="predicted"/>
<dbReference type="EMBL" id="OX451739">
    <property type="protein sequence ID" value="CAI8608973.1"/>
    <property type="molecule type" value="Genomic_DNA"/>
</dbReference>
<sequence>MVEEMVVLKDVIKAKLEAIGQKNRANADKCRKVKVFNINDNAYVVALPDAMNISNTFKVVDIHDYKADETLYQEENSGSSSSEVEDTDVGRMATCIDKEVARQKAF</sequence>
<name>A0AAV1AHE5_VICFA</name>